<name>A0A1Y3NVB8_9PSED</name>
<dbReference type="Proteomes" id="UP000195440">
    <property type="component" value="Unassembled WGS sequence"/>
</dbReference>
<comment type="caution">
    <text evidence="1">The sequence shown here is derived from an EMBL/GenBank/DDBJ whole genome shotgun (WGS) entry which is preliminary data.</text>
</comment>
<sequence length="90" mass="10265">MPTQSYPFYAWALTKDYEPHKVELVGSASGSDGKHVTATGRRYSNPELHGCKTRAVLWARDRLAKQQKDLVERASQLERRKIELAKHADL</sequence>
<reference evidence="1 2" key="1">
    <citation type="journal article" date="2017" name="Syst. Appl. Microbiol.">
        <title>Pseudomonas caspiana sp. nov., a citrus pathogen in the Pseudomonas syringae phylogenetic group.</title>
        <authorList>
            <person name="Busquets A."/>
            <person name="Gomila M."/>
            <person name="Beiki F."/>
            <person name="Mulet M."/>
            <person name="Rahimian H."/>
            <person name="Garcia-Valdes E."/>
            <person name="Lalucat J."/>
        </authorList>
    </citation>
    <scope>NUCLEOTIDE SEQUENCE [LARGE SCALE GENOMIC DNA]</scope>
    <source>
        <strain evidence="1 2">FBF102</strain>
    </source>
</reference>
<organism evidence="1 2">
    <name type="scientific">Pseudomonas caspiana</name>
    <dbReference type="NCBI Taxonomy" id="1451454"/>
    <lineage>
        <taxon>Bacteria</taxon>
        <taxon>Pseudomonadati</taxon>
        <taxon>Pseudomonadota</taxon>
        <taxon>Gammaproteobacteria</taxon>
        <taxon>Pseudomonadales</taxon>
        <taxon>Pseudomonadaceae</taxon>
        <taxon>Pseudomonas</taxon>
    </lineage>
</organism>
<dbReference type="OrthoDB" id="6893915at2"/>
<gene>
    <name evidence="1" type="ORF">AUC60_22980</name>
</gene>
<dbReference type="AlphaFoldDB" id="A0A1Y3NVB8"/>
<keyword evidence="2" id="KW-1185">Reference proteome</keyword>
<proteinExistence type="predicted"/>
<protein>
    <submittedName>
        <fullName evidence="1">Uncharacterized protein</fullName>
    </submittedName>
</protein>
<dbReference type="RefSeq" id="WP_087273297.1">
    <property type="nucleotide sequence ID" value="NZ_JBJGBV010000006.1"/>
</dbReference>
<evidence type="ECO:0000313" key="2">
    <source>
        <dbReference type="Proteomes" id="UP000195440"/>
    </source>
</evidence>
<accession>A0A1Y3NVB8</accession>
<evidence type="ECO:0000313" key="1">
    <source>
        <dbReference type="EMBL" id="OUM71487.1"/>
    </source>
</evidence>
<dbReference type="EMBL" id="LOHF01000026">
    <property type="protein sequence ID" value="OUM71487.1"/>
    <property type="molecule type" value="Genomic_DNA"/>
</dbReference>